<dbReference type="GO" id="GO:0016829">
    <property type="term" value="F:lyase activity"/>
    <property type="evidence" value="ECO:0007669"/>
    <property type="project" value="UniProtKB-KW"/>
</dbReference>
<evidence type="ECO:0000259" key="10">
    <source>
        <dbReference type="PROSITE" id="PS51068"/>
    </source>
</evidence>
<keyword evidence="3" id="KW-0227">DNA damage</keyword>
<dbReference type="SMART" id="SM01232">
    <property type="entry name" value="H2TH"/>
    <property type="match status" value="1"/>
</dbReference>
<evidence type="ECO:0000256" key="2">
    <source>
        <dbReference type="ARBA" id="ARBA00009409"/>
    </source>
</evidence>
<reference evidence="11" key="2">
    <citation type="submission" date="2020-09" db="EMBL/GenBank/DDBJ databases">
        <authorList>
            <person name="Sun Q."/>
            <person name="Zhou Y."/>
        </authorList>
    </citation>
    <scope>NUCLEOTIDE SEQUENCE</scope>
    <source>
        <strain evidence="11">CGMCC 1.15290</strain>
    </source>
</reference>
<dbReference type="SUPFAM" id="SSF46946">
    <property type="entry name" value="S13-like H2TH domain"/>
    <property type="match status" value="1"/>
</dbReference>
<evidence type="ECO:0000256" key="8">
    <source>
        <dbReference type="ARBA" id="ARBA00023268"/>
    </source>
</evidence>
<keyword evidence="11" id="KW-0255">Endonuclease</keyword>
<keyword evidence="11" id="KW-0540">Nuclease</keyword>
<dbReference type="GO" id="GO:0008270">
    <property type="term" value="F:zinc ion binding"/>
    <property type="evidence" value="ECO:0007669"/>
    <property type="project" value="InterPro"/>
</dbReference>
<dbReference type="Pfam" id="PF01149">
    <property type="entry name" value="Fapy_DNA_glyco"/>
    <property type="match status" value="1"/>
</dbReference>
<evidence type="ECO:0000256" key="6">
    <source>
        <dbReference type="ARBA" id="ARBA00023204"/>
    </source>
</evidence>
<evidence type="ECO:0000256" key="1">
    <source>
        <dbReference type="ARBA" id="ARBA00001668"/>
    </source>
</evidence>
<dbReference type="GO" id="GO:0003684">
    <property type="term" value="F:damaged DNA binding"/>
    <property type="evidence" value="ECO:0007669"/>
    <property type="project" value="InterPro"/>
</dbReference>
<proteinExistence type="inferred from homology"/>
<dbReference type="GO" id="GO:0003906">
    <property type="term" value="F:DNA-(apurinic or apyrimidinic site) endonuclease activity"/>
    <property type="evidence" value="ECO:0007669"/>
    <property type="project" value="InterPro"/>
</dbReference>
<keyword evidence="5" id="KW-0238">DNA-binding</keyword>
<gene>
    <name evidence="11" type="ORF">GCM10011379_43130</name>
</gene>
<keyword evidence="6" id="KW-0234">DNA repair</keyword>
<comment type="catalytic activity">
    <reaction evidence="1">
        <text>Hydrolysis of DNA containing ring-opened 7-methylguanine residues, releasing 2,6-diamino-4-hydroxy-5-(N-methyl)formamidopyrimidine.</text>
        <dbReference type="EC" id="3.2.2.23"/>
    </reaction>
</comment>
<dbReference type="PANTHER" id="PTHR22993">
    <property type="entry name" value="FORMAMIDOPYRIMIDINE-DNA GLYCOSYLASE"/>
    <property type="match status" value="1"/>
</dbReference>
<dbReference type="Gene3D" id="1.10.8.50">
    <property type="match status" value="1"/>
</dbReference>
<dbReference type="GO" id="GO:0008534">
    <property type="term" value="F:oxidized purine nucleobase lesion DNA N-glycosylase activity"/>
    <property type="evidence" value="ECO:0007669"/>
    <property type="project" value="UniProtKB-EC"/>
</dbReference>
<comment type="caution">
    <text evidence="11">The sequence shown here is derived from an EMBL/GenBank/DDBJ whole genome shotgun (WGS) entry which is preliminary data.</text>
</comment>
<accession>A0A917MZT9</accession>
<evidence type="ECO:0000313" key="12">
    <source>
        <dbReference type="Proteomes" id="UP000627292"/>
    </source>
</evidence>
<dbReference type="InterPro" id="IPR012319">
    <property type="entry name" value="FPG_cat"/>
</dbReference>
<dbReference type="Pfam" id="PF06831">
    <property type="entry name" value="H2TH"/>
    <property type="match status" value="1"/>
</dbReference>
<name>A0A917MZT9_9BACT</name>
<dbReference type="Gene3D" id="3.20.190.10">
    <property type="entry name" value="MutM-like, N-terminal"/>
    <property type="match status" value="1"/>
</dbReference>
<dbReference type="PANTHER" id="PTHR22993:SF9">
    <property type="entry name" value="FORMAMIDOPYRIMIDINE-DNA GLYCOSYLASE"/>
    <property type="match status" value="1"/>
</dbReference>
<keyword evidence="7" id="KW-0456">Lyase</keyword>
<feature type="domain" description="Formamidopyrimidine-DNA glycosylase catalytic" evidence="10">
    <location>
        <begin position="2"/>
        <end position="101"/>
    </location>
</feature>
<dbReference type="InterPro" id="IPR035937">
    <property type="entry name" value="FPG_N"/>
</dbReference>
<evidence type="ECO:0000256" key="9">
    <source>
        <dbReference type="ARBA" id="ARBA00023295"/>
    </source>
</evidence>
<protein>
    <submittedName>
        <fullName evidence="11">Endonuclease</fullName>
    </submittedName>
</protein>
<keyword evidence="9" id="KW-0326">Glycosidase</keyword>
<sequence>MPEGPSIVILREALEPFTGQRVQDISAPAAVPVEQLLHQKVTAFKSWGKHFLICFKSGTIRIHLLLFGSYRINEERTIKPRLRLEFKTGYVNFYTSSVLFLPQPADELYDWSADVMNEHWDAKAARKKLKAIPDTLICDALLDQQLFAGVGNIIKNEVLWRLRIHPESHTGNIPTAKITALLKEAVKYSFEFLDWKKQGVLKKHWQAHTKKTCPRCDIPFVKKYTGKTKRRSFFCTNCQVQY</sequence>
<evidence type="ECO:0000256" key="3">
    <source>
        <dbReference type="ARBA" id="ARBA00022763"/>
    </source>
</evidence>
<dbReference type="Proteomes" id="UP000627292">
    <property type="component" value="Unassembled WGS sequence"/>
</dbReference>
<keyword evidence="4" id="KW-0378">Hydrolase</keyword>
<evidence type="ECO:0000256" key="7">
    <source>
        <dbReference type="ARBA" id="ARBA00023239"/>
    </source>
</evidence>
<reference evidence="11" key="1">
    <citation type="journal article" date="2014" name="Int. J. Syst. Evol. Microbiol.">
        <title>Complete genome sequence of Corynebacterium casei LMG S-19264T (=DSM 44701T), isolated from a smear-ripened cheese.</title>
        <authorList>
            <consortium name="US DOE Joint Genome Institute (JGI-PGF)"/>
            <person name="Walter F."/>
            <person name="Albersmeier A."/>
            <person name="Kalinowski J."/>
            <person name="Ruckert C."/>
        </authorList>
    </citation>
    <scope>NUCLEOTIDE SEQUENCE</scope>
    <source>
        <strain evidence="11">CGMCC 1.15290</strain>
    </source>
</reference>
<comment type="similarity">
    <text evidence="2">Belongs to the FPG family.</text>
</comment>
<dbReference type="EMBL" id="BMIB01000004">
    <property type="protein sequence ID" value="GGH77176.1"/>
    <property type="molecule type" value="Genomic_DNA"/>
</dbReference>
<dbReference type="SUPFAM" id="SSF81624">
    <property type="entry name" value="N-terminal domain of MutM-like DNA repair proteins"/>
    <property type="match status" value="1"/>
</dbReference>
<dbReference type="PROSITE" id="PS51068">
    <property type="entry name" value="FPG_CAT"/>
    <property type="match status" value="1"/>
</dbReference>
<dbReference type="GO" id="GO:0006284">
    <property type="term" value="P:base-excision repair"/>
    <property type="evidence" value="ECO:0007669"/>
    <property type="project" value="InterPro"/>
</dbReference>
<dbReference type="InterPro" id="IPR015886">
    <property type="entry name" value="H2TH_FPG"/>
</dbReference>
<dbReference type="AlphaFoldDB" id="A0A917MZT9"/>
<dbReference type="InterPro" id="IPR010979">
    <property type="entry name" value="Ribosomal_uS13-like_H2TH"/>
</dbReference>
<organism evidence="11 12">
    <name type="scientific">Filimonas zeae</name>
    <dbReference type="NCBI Taxonomy" id="1737353"/>
    <lineage>
        <taxon>Bacteria</taxon>
        <taxon>Pseudomonadati</taxon>
        <taxon>Bacteroidota</taxon>
        <taxon>Chitinophagia</taxon>
        <taxon>Chitinophagales</taxon>
        <taxon>Chitinophagaceae</taxon>
        <taxon>Filimonas</taxon>
    </lineage>
</organism>
<keyword evidence="12" id="KW-1185">Reference proteome</keyword>
<dbReference type="SMART" id="SM00898">
    <property type="entry name" value="Fapy_DNA_glyco"/>
    <property type="match status" value="1"/>
</dbReference>
<keyword evidence="8" id="KW-0511">Multifunctional enzyme</keyword>
<evidence type="ECO:0000256" key="4">
    <source>
        <dbReference type="ARBA" id="ARBA00022801"/>
    </source>
</evidence>
<evidence type="ECO:0000313" key="11">
    <source>
        <dbReference type="EMBL" id="GGH77176.1"/>
    </source>
</evidence>
<dbReference type="RefSeq" id="WP_188956240.1">
    <property type="nucleotide sequence ID" value="NZ_BMIB01000004.1"/>
</dbReference>
<evidence type="ECO:0000256" key="5">
    <source>
        <dbReference type="ARBA" id="ARBA00023125"/>
    </source>
</evidence>